<dbReference type="SMART" id="SM00316">
    <property type="entry name" value="S1"/>
    <property type="match status" value="1"/>
</dbReference>
<comment type="subunit">
    <text evidence="7">Monomer. Binds directly to the core enzyme of the DNA-dependent RNA polymerase and to nascent RNA.</text>
</comment>
<dbReference type="InterPro" id="IPR010213">
    <property type="entry name" value="TF_NusA"/>
</dbReference>
<keyword evidence="10" id="KW-1185">Reference proteome</keyword>
<keyword evidence="4 7" id="KW-0694">RNA-binding</keyword>
<dbReference type="KEGG" id="mas:Mahau_1033"/>
<evidence type="ECO:0000256" key="5">
    <source>
        <dbReference type="ARBA" id="ARBA00023015"/>
    </source>
</evidence>
<evidence type="ECO:0000256" key="4">
    <source>
        <dbReference type="ARBA" id="ARBA00022884"/>
    </source>
</evidence>
<dbReference type="Proteomes" id="UP000008457">
    <property type="component" value="Chromosome"/>
</dbReference>
<dbReference type="SUPFAM" id="SSF69705">
    <property type="entry name" value="Transcription factor NusA, N-terminal domain"/>
    <property type="match status" value="1"/>
</dbReference>
<dbReference type="CDD" id="cd22529">
    <property type="entry name" value="KH-II_NusA_rpt2"/>
    <property type="match status" value="1"/>
</dbReference>
<evidence type="ECO:0000256" key="2">
    <source>
        <dbReference type="ARBA" id="ARBA00022490"/>
    </source>
</evidence>
<evidence type="ECO:0000256" key="3">
    <source>
        <dbReference type="ARBA" id="ARBA00022814"/>
    </source>
</evidence>
<dbReference type="RefSeq" id="WP_013780661.1">
    <property type="nucleotide sequence ID" value="NC_015520.1"/>
</dbReference>
<dbReference type="InterPro" id="IPR009019">
    <property type="entry name" value="KH_sf_prok-type"/>
</dbReference>
<dbReference type="SUPFAM" id="SSF50249">
    <property type="entry name" value="Nucleic acid-binding proteins"/>
    <property type="match status" value="1"/>
</dbReference>
<dbReference type="GO" id="GO:0006353">
    <property type="term" value="P:DNA-templated transcription termination"/>
    <property type="evidence" value="ECO:0007669"/>
    <property type="project" value="UniProtKB-UniRule"/>
</dbReference>
<dbReference type="CDD" id="cd04455">
    <property type="entry name" value="S1_NusA"/>
    <property type="match status" value="1"/>
</dbReference>
<dbReference type="InterPro" id="IPR003029">
    <property type="entry name" value="S1_domain"/>
</dbReference>
<keyword evidence="6 7" id="KW-0804">Transcription</keyword>
<dbReference type="FunFam" id="3.30.1480.10:FF:000002">
    <property type="entry name" value="Transcription termination/antitermination protein NusA"/>
    <property type="match status" value="1"/>
</dbReference>
<comment type="function">
    <text evidence="7">Participates in both transcription termination and antitermination.</text>
</comment>
<dbReference type="CDD" id="cd02134">
    <property type="entry name" value="KH-II_NusA_rpt1"/>
    <property type="match status" value="1"/>
</dbReference>
<dbReference type="InterPro" id="IPR036555">
    <property type="entry name" value="NusA_N_sf"/>
</dbReference>
<dbReference type="InterPro" id="IPR012340">
    <property type="entry name" value="NA-bd_OB-fold"/>
</dbReference>
<dbReference type="HAMAP" id="MF_00945_B">
    <property type="entry name" value="NusA_B"/>
    <property type="match status" value="1"/>
</dbReference>
<comment type="subcellular location">
    <subcellularLocation>
        <location evidence="7">Cytoplasm</location>
    </subcellularLocation>
</comment>
<dbReference type="PROSITE" id="PS50084">
    <property type="entry name" value="KH_TYPE_1"/>
    <property type="match status" value="1"/>
</dbReference>
<dbReference type="Pfam" id="PF00575">
    <property type="entry name" value="S1"/>
    <property type="match status" value="1"/>
</dbReference>
<evidence type="ECO:0000313" key="10">
    <source>
        <dbReference type="Proteomes" id="UP000008457"/>
    </source>
</evidence>
<evidence type="ECO:0000256" key="1">
    <source>
        <dbReference type="ARBA" id="ARBA00022472"/>
    </source>
</evidence>
<comment type="similarity">
    <text evidence="7">Belongs to the NusA family.</text>
</comment>
<dbReference type="InterPro" id="IPR025249">
    <property type="entry name" value="TF_NusA_KH_1st"/>
</dbReference>
<dbReference type="Gene3D" id="2.40.50.140">
    <property type="entry name" value="Nucleic acid-binding proteins"/>
    <property type="match status" value="1"/>
</dbReference>
<proteinExistence type="inferred from homology"/>
<dbReference type="InterPro" id="IPR030842">
    <property type="entry name" value="TF_NusA_bacterial"/>
</dbReference>
<dbReference type="SMART" id="SM00322">
    <property type="entry name" value="KH"/>
    <property type="match status" value="1"/>
</dbReference>
<reference evidence="10" key="1">
    <citation type="submission" date="2010-11" db="EMBL/GenBank/DDBJ databases">
        <title>The complete genome of Mahella australiensis DSM 15567.</title>
        <authorList>
            <consortium name="US DOE Joint Genome Institute (JGI-PGF)"/>
            <person name="Lucas S."/>
            <person name="Copeland A."/>
            <person name="Lapidus A."/>
            <person name="Bruce D."/>
            <person name="Goodwin L."/>
            <person name="Pitluck S."/>
            <person name="Kyrpides N."/>
            <person name="Mavromatis K."/>
            <person name="Pagani I."/>
            <person name="Ivanova N."/>
            <person name="Teshima H."/>
            <person name="Brettin T."/>
            <person name="Detter J.C."/>
            <person name="Han C."/>
            <person name="Tapia R."/>
            <person name="Land M."/>
            <person name="Hauser L."/>
            <person name="Markowitz V."/>
            <person name="Cheng J.-F."/>
            <person name="Hugenholtz P."/>
            <person name="Woyke T."/>
            <person name="Wu D."/>
            <person name="Spring S."/>
            <person name="Pukall R."/>
            <person name="Steenblock K."/>
            <person name="Schneider S."/>
            <person name="Klenk H.-P."/>
            <person name="Eisen J.A."/>
        </authorList>
    </citation>
    <scope>NUCLEOTIDE SEQUENCE [LARGE SCALE GENOMIC DNA]</scope>
    <source>
        <strain evidence="10">DSM 15567 / CIP 107919 / 50-1 BON</strain>
    </source>
</reference>
<keyword evidence="3 7" id="KW-0889">Transcription antitermination</keyword>
<evidence type="ECO:0000256" key="7">
    <source>
        <dbReference type="HAMAP-Rule" id="MF_00945"/>
    </source>
</evidence>
<dbReference type="GO" id="GO:0005829">
    <property type="term" value="C:cytosol"/>
    <property type="evidence" value="ECO:0007669"/>
    <property type="project" value="TreeGrafter"/>
</dbReference>
<dbReference type="Pfam" id="PF13184">
    <property type="entry name" value="KH_NusA_1st"/>
    <property type="match status" value="1"/>
</dbReference>
<keyword evidence="1 7" id="KW-0806">Transcription termination</keyword>
<dbReference type="GO" id="GO:0003700">
    <property type="term" value="F:DNA-binding transcription factor activity"/>
    <property type="evidence" value="ECO:0007669"/>
    <property type="project" value="InterPro"/>
</dbReference>
<dbReference type="PROSITE" id="PS50126">
    <property type="entry name" value="S1"/>
    <property type="match status" value="1"/>
</dbReference>
<dbReference type="GO" id="GO:0003723">
    <property type="term" value="F:RNA binding"/>
    <property type="evidence" value="ECO:0007669"/>
    <property type="project" value="UniProtKB-UniRule"/>
</dbReference>
<dbReference type="FunFam" id="3.30.300.20:FF:000002">
    <property type="entry name" value="Transcription termination/antitermination protein NusA"/>
    <property type="match status" value="1"/>
</dbReference>
<dbReference type="AlphaFoldDB" id="F4A2Q1"/>
<keyword evidence="2 7" id="KW-0963">Cytoplasm</keyword>
<sequence>MNDEFMQALYKIEKEKHLPKDVLLQAIQSALLSAYKKDYGTANNVSVDINANSGDIKVYAAKKVVEDVKNSAVEIDLYKARDIRPDVQLGDIINIEVTPKDFRRIAAKAARDIVLQKIHEVEKDIILDEYSEKEGEILTATVARLDRKNVYLDLGKIEGIMPMNETVPSEIYKVNDRLKVYILEAKKGGKSPNVIVSRSHPGLVKRLFELEIPEIHDGIVDIRAIAREAGHRSKVAVYSKYDKIDPIGSCIGPKGTRIQTIMNELRGERIDIVEWSLMPERFIANALSPAKVLEVILNEKEKSARVIVPKNQLSLAIGKEGQNARLAAKLTGWKIDIKTPDQQEVNETK</sequence>
<evidence type="ECO:0000256" key="6">
    <source>
        <dbReference type="ARBA" id="ARBA00023163"/>
    </source>
</evidence>
<dbReference type="GO" id="GO:0031564">
    <property type="term" value="P:transcription antitermination"/>
    <property type="evidence" value="ECO:0007669"/>
    <property type="project" value="UniProtKB-UniRule"/>
</dbReference>
<keyword evidence="5 7" id="KW-0805">Transcription regulation</keyword>
<dbReference type="InterPro" id="IPR004087">
    <property type="entry name" value="KH_dom"/>
</dbReference>
<gene>
    <name evidence="7" type="primary">nusA</name>
    <name evidence="9" type="ordered locus">Mahau_1033</name>
</gene>
<evidence type="ECO:0000313" key="9">
    <source>
        <dbReference type="EMBL" id="AEE96231.1"/>
    </source>
</evidence>
<evidence type="ECO:0000259" key="8">
    <source>
        <dbReference type="PROSITE" id="PS50126"/>
    </source>
</evidence>
<dbReference type="Gene3D" id="3.30.300.20">
    <property type="match status" value="2"/>
</dbReference>
<dbReference type="InterPro" id="IPR015946">
    <property type="entry name" value="KH_dom-like_a/b"/>
</dbReference>
<dbReference type="PANTHER" id="PTHR22648">
    <property type="entry name" value="TRANSCRIPTION TERMINATION FACTOR NUSA"/>
    <property type="match status" value="1"/>
</dbReference>
<dbReference type="STRING" id="697281.Mahau_1033"/>
<protein>
    <recommendedName>
        <fullName evidence="7">Transcription termination/antitermination protein NusA</fullName>
    </recommendedName>
</protein>
<dbReference type="FunFam" id="3.30.300.20:FF:000005">
    <property type="entry name" value="Transcription termination/antitermination protein NusA"/>
    <property type="match status" value="1"/>
</dbReference>
<dbReference type="HOGENOM" id="CLU_029242_2_2_9"/>
<dbReference type="Pfam" id="PF26594">
    <property type="entry name" value="KH_NusA_2nd"/>
    <property type="match status" value="1"/>
</dbReference>
<name>F4A2Q1_MAHA5</name>
<dbReference type="EMBL" id="CP002360">
    <property type="protein sequence ID" value="AEE96231.1"/>
    <property type="molecule type" value="Genomic_DNA"/>
</dbReference>
<feature type="domain" description="S1 motif" evidence="8">
    <location>
        <begin position="135"/>
        <end position="199"/>
    </location>
</feature>
<reference evidence="9 10" key="2">
    <citation type="journal article" date="2011" name="Stand. Genomic Sci.">
        <title>Complete genome sequence of Mahella australiensis type strain (50-1 BON).</title>
        <authorList>
            <person name="Sikorski J."/>
            <person name="Teshima H."/>
            <person name="Nolan M."/>
            <person name="Lucas S."/>
            <person name="Hammon N."/>
            <person name="Deshpande S."/>
            <person name="Cheng J.F."/>
            <person name="Pitluck S."/>
            <person name="Liolios K."/>
            <person name="Pagani I."/>
            <person name="Ivanova N."/>
            <person name="Huntemann M."/>
            <person name="Mavromatis K."/>
            <person name="Ovchinikova G."/>
            <person name="Pati A."/>
            <person name="Tapia R."/>
            <person name="Han C."/>
            <person name="Goodwin L."/>
            <person name="Chen A."/>
            <person name="Palaniappan K."/>
            <person name="Land M."/>
            <person name="Hauser L."/>
            <person name="Ngatchou-Djao O.D."/>
            <person name="Rohde M."/>
            <person name="Pukall R."/>
            <person name="Spring S."/>
            <person name="Abt B."/>
            <person name="Goker M."/>
            <person name="Detter J.C."/>
            <person name="Woyke T."/>
            <person name="Bristow J."/>
            <person name="Markowitz V."/>
            <person name="Hugenholtz P."/>
            <person name="Eisen J.A."/>
            <person name="Kyrpides N.C."/>
            <person name="Klenk H.P."/>
            <person name="Lapidus A."/>
        </authorList>
    </citation>
    <scope>NUCLEOTIDE SEQUENCE [LARGE SCALE GENOMIC DNA]</scope>
    <source>
        <strain evidence="10">DSM 15567 / CIP 107919 / 50-1 BON</strain>
    </source>
</reference>
<dbReference type="eggNOG" id="COG0195">
    <property type="taxonomic scope" value="Bacteria"/>
</dbReference>
<dbReference type="InterPro" id="IPR058582">
    <property type="entry name" value="KH_NusA_2nd"/>
</dbReference>
<dbReference type="PANTHER" id="PTHR22648:SF0">
    <property type="entry name" value="TRANSCRIPTION TERMINATION_ANTITERMINATION PROTEIN NUSA"/>
    <property type="match status" value="1"/>
</dbReference>
<organism evidence="9 10">
    <name type="scientific">Mahella australiensis (strain DSM 15567 / CIP 107919 / 50-1 BON)</name>
    <dbReference type="NCBI Taxonomy" id="697281"/>
    <lineage>
        <taxon>Bacteria</taxon>
        <taxon>Bacillati</taxon>
        <taxon>Bacillota</taxon>
        <taxon>Clostridia</taxon>
        <taxon>Thermoanaerobacterales</taxon>
        <taxon>Thermoanaerobacterales Family IV. Incertae Sedis</taxon>
        <taxon>Mahella</taxon>
    </lineage>
</organism>
<dbReference type="NCBIfam" id="TIGR01953">
    <property type="entry name" value="NusA"/>
    <property type="match status" value="1"/>
</dbReference>
<dbReference type="OrthoDB" id="9807233at2"/>
<dbReference type="Gene3D" id="3.30.1480.10">
    <property type="entry name" value="NusA, N-terminal domain"/>
    <property type="match status" value="1"/>
</dbReference>
<dbReference type="InterPro" id="IPR013735">
    <property type="entry name" value="TF_NusA_N"/>
</dbReference>
<dbReference type="SUPFAM" id="SSF54814">
    <property type="entry name" value="Prokaryotic type KH domain (KH-domain type II)"/>
    <property type="match status" value="2"/>
</dbReference>
<dbReference type="Pfam" id="PF08529">
    <property type="entry name" value="NusA_N"/>
    <property type="match status" value="1"/>
</dbReference>
<accession>F4A2Q1</accession>